<dbReference type="Proteomes" id="UP000694551">
    <property type="component" value="Unplaced"/>
</dbReference>
<accession>A0A8D0KWS4</accession>
<proteinExistence type="inferred from homology"/>
<dbReference type="Ensembl" id="ENSSOCT00000015827.1">
    <property type="protein sequence ID" value="ENSSOCP00000015433.1"/>
    <property type="gene ID" value="ENSSOCG00000011598.1"/>
</dbReference>
<evidence type="ECO:0000313" key="4">
    <source>
        <dbReference type="Proteomes" id="UP000694551"/>
    </source>
</evidence>
<dbReference type="Pfam" id="PF05794">
    <property type="entry name" value="Tcp11"/>
    <property type="match status" value="1"/>
</dbReference>
<evidence type="ECO:0000313" key="3">
    <source>
        <dbReference type="Ensembl" id="ENSSOCP00000015433.1"/>
    </source>
</evidence>
<reference evidence="3" key="1">
    <citation type="submission" date="2025-08" db="UniProtKB">
        <authorList>
            <consortium name="Ensembl"/>
        </authorList>
    </citation>
    <scope>IDENTIFICATION</scope>
</reference>
<sequence>MSKDVNCNESQEEGSHQTERLLKETLHKAFWDSLEEQLSASPPALLLLLLPRHNQLRSQIEEALGRELVQQAAERGALGVRGLTMDYSKTDAFITCSVTDESNPSESWRTPGSLPQGSSLTLQKGSY</sequence>
<dbReference type="GO" id="GO:0036126">
    <property type="term" value="C:sperm flagellum"/>
    <property type="evidence" value="ECO:0007669"/>
    <property type="project" value="TreeGrafter"/>
</dbReference>
<protein>
    <submittedName>
        <fullName evidence="3">Uncharacterized protein</fullName>
    </submittedName>
</protein>
<dbReference type="GO" id="GO:0001669">
    <property type="term" value="C:acrosomal vesicle"/>
    <property type="evidence" value="ECO:0007669"/>
    <property type="project" value="TreeGrafter"/>
</dbReference>
<keyword evidence="4" id="KW-1185">Reference proteome</keyword>
<organism evidence="3 4">
    <name type="scientific">Strix occidentalis caurina</name>
    <name type="common">northern spotted owl</name>
    <dbReference type="NCBI Taxonomy" id="311401"/>
    <lineage>
        <taxon>Eukaryota</taxon>
        <taxon>Metazoa</taxon>
        <taxon>Chordata</taxon>
        <taxon>Craniata</taxon>
        <taxon>Vertebrata</taxon>
        <taxon>Euteleostomi</taxon>
        <taxon>Archelosauria</taxon>
        <taxon>Archosauria</taxon>
        <taxon>Dinosauria</taxon>
        <taxon>Saurischia</taxon>
        <taxon>Theropoda</taxon>
        <taxon>Coelurosauria</taxon>
        <taxon>Aves</taxon>
        <taxon>Neognathae</taxon>
        <taxon>Neoaves</taxon>
        <taxon>Telluraves</taxon>
        <taxon>Strigiformes</taxon>
        <taxon>Strigidae</taxon>
        <taxon>Strix</taxon>
    </lineage>
</organism>
<dbReference type="GO" id="GO:1902490">
    <property type="term" value="P:regulation of sperm capacitation"/>
    <property type="evidence" value="ECO:0007669"/>
    <property type="project" value="TreeGrafter"/>
</dbReference>
<dbReference type="InterPro" id="IPR008862">
    <property type="entry name" value="Tcp11"/>
</dbReference>
<dbReference type="AlphaFoldDB" id="A0A8D0KWS4"/>
<comment type="similarity">
    <text evidence="1">Belongs to the TCP11 family.</text>
</comment>
<dbReference type="GO" id="GO:0010737">
    <property type="term" value="P:protein kinase A signaling"/>
    <property type="evidence" value="ECO:0007669"/>
    <property type="project" value="TreeGrafter"/>
</dbReference>
<evidence type="ECO:0000256" key="2">
    <source>
        <dbReference type="SAM" id="MobiDB-lite"/>
    </source>
</evidence>
<reference evidence="3" key="2">
    <citation type="submission" date="2025-09" db="UniProtKB">
        <authorList>
            <consortium name="Ensembl"/>
        </authorList>
    </citation>
    <scope>IDENTIFICATION</scope>
</reference>
<name>A0A8D0KWS4_STROC</name>
<evidence type="ECO:0000256" key="1">
    <source>
        <dbReference type="ARBA" id="ARBA00010954"/>
    </source>
</evidence>
<dbReference type="PANTHER" id="PTHR12832">
    <property type="entry name" value="TESTIS-SPECIFIC PROTEIN PBS13 T-COMPLEX 11"/>
    <property type="match status" value="1"/>
</dbReference>
<feature type="region of interest" description="Disordered" evidence="2">
    <location>
        <begin position="99"/>
        <end position="127"/>
    </location>
</feature>
<dbReference type="PANTHER" id="PTHR12832:SF14">
    <property type="entry name" value="T-COMPLEX PROTEIN 11 HOMOLOG"/>
    <property type="match status" value="1"/>
</dbReference>